<evidence type="ECO:0000256" key="4">
    <source>
        <dbReference type="HAMAP-Rule" id="MF_01930"/>
    </source>
</evidence>
<dbReference type="Proteomes" id="UP000293296">
    <property type="component" value="Chromosome"/>
</dbReference>
<proteinExistence type="inferred from homology"/>
<sequence>MTLPLAVLASGGGSNLQAIIDRIEEGKIAARIVAVVSNKPQARALSRARAHGIPAIALPQDDYPDRAAYDAALLAAVQDSGAQAVILAGYLRLLAAPFIAAFRNRILNIHPALLPSFPGLRVQAAAASYGVTIAGATVHFVDEEMDSGPIVIQAAVPAGPDDDGESLAARILTLEHRIYPQAVAWLAAGRLAIAGRKTRLAPSSLPPADLATVSPCLVNPMLEEGF</sequence>
<dbReference type="OrthoDB" id="9806170at2"/>
<keyword evidence="7" id="KW-1185">Reference proteome</keyword>
<dbReference type="Gene3D" id="3.40.50.170">
    <property type="entry name" value="Formyl transferase, N-terminal domain"/>
    <property type="match status" value="1"/>
</dbReference>
<feature type="site" description="Raises pKa of active site His" evidence="4">
    <location>
        <position position="146"/>
    </location>
</feature>
<dbReference type="AlphaFoldDB" id="A0A4V0YQD4"/>
<feature type="active site" description="Proton donor" evidence="4">
    <location>
        <position position="110"/>
    </location>
</feature>
<comment type="similarity">
    <text evidence="4">Belongs to the GART family.</text>
</comment>
<feature type="binding site" evidence="4">
    <location>
        <begin position="13"/>
        <end position="15"/>
    </location>
    <ligand>
        <name>N(1)-(5-phospho-beta-D-ribosyl)glycinamide</name>
        <dbReference type="ChEBI" id="CHEBI:143788"/>
    </ligand>
</feature>
<dbReference type="InterPro" id="IPR004607">
    <property type="entry name" value="GART"/>
</dbReference>
<dbReference type="Pfam" id="PF00551">
    <property type="entry name" value="Formyl_trans_N"/>
    <property type="match status" value="1"/>
</dbReference>
<feature type="binding site" evidence="4">
    <location>
        <begin position="91"/>
        <end position="94"/>
    </location>
    <ligand>
        <name>(6R)-10-formyltetrahydrofolate</name>
        <dbReference type="ChEBI" id="CHEBI:195366"/>
    </ligand>
</feature>
<dbReference type="GO" id="GO:0005737">
    <property type="term" value="C:cytoplasm"/>
    <property type="evidence" value="ECO:0007669"/>
    <property type="project" value="TreeGrafter"/>
</dbReference>
<dbReference type="PANTHER" id="PTHR43369:SF2">
    <property type="entry name" value="PHOSPHORIBOSYLGLYCINAMIDE FORMYLTRANSFERASE"/>
    <property type="match status" value="1"/>
</dbReference>
<dbReference type="InterPro" id="IPR002376">
    <property type="entry name" value="Formyl_transf_N"/>
</dbReference>
<dbReference type="CDD" id="cd08645">
    <property type="entry name" value="FMT_core_GART"/>
    <property type="match status" value="1"/>
</dbReference>
<feature type="binding site" evidence="4">
    <location>
        <position position="66"/>
    </location>
    <ligand>
        <name>(6R)-10-formyltetrahydrofolate</name>
        <dbReference type="ChEBI" id="CHEBI:195366"/>
    </ligand>
</feature>
<dbReference type="InterPro" id="IPR036477">
    <property type="entry name" value="Formyl_transf_N_sf"/>
</dbReference>
<dbReference type="RefSeq" id="WP_129348691.1">
    <property type="nucleotide sequence ID" value="NZ_CP026538.1"/>
</dbReference>
<comment type="catalytic activity">
    <reaction evidence="4">
        <text>N(1)-(5-phospho-beta-D-ribosyl)glycinamide + (6R)-10-formyltetrahydrofolate = N(2)-formyl-N(1)-(5-phospho-beta-D-ribosyl)glycinamide + (6S)-5,6,7,8-tetrahydrofolate + H(+)</text>
        <dbReference type="Rhea" id="RHEA:15053"/>
        <dbReference type="ChEBI" id="CHEBI:15378"/>
        <dbReference type="ChEBI" id="CHEBI:57453"/>
        <dbReference type="ChEBI" id="CHEBI:143788"/>
        <dbReference type="ChEBI" id="CHEBI:147286"/>
        <dbReference type="ChEBI" id="CHEBI:195366"/>
        <dbReference type="EC" id="2.1.2.2"/>
    </reaction>
</comment>
<evidence type="ECO:0000313" key="6">
    <source>
        <dbReference type="EMBL" id="QAZ65912.1"/>
    </source>
</evidence>
<dbReference type="SUPFAM" id="SSF53328">
    <property type="entry name" value="Formyltransferase"/>
    <property type="match status" value="1"/>
</dbReference>
<keyword evidence="2 4" id="KW-0808">Transferase</keyword>
<feature type="domain" description="Formyl transferase N-terminal" evidence="5">
    <location>
        <begin position="5"/>
        <end position="183"/>
    </location>
</feature>
<gene>
    <name evidence="4" type="primary">purN</name>
    <name evidence="6" type="ORF">C3Y92_01120</name>
</gene>
<evidence type="ECO:0000313" key="7">
    <source>
        <dbReference type="Proteomes" id="UP000293296"/>
    </source>
</evidence>
<protein>
    <recommendedName>
        <fullName evidence="4">Phosphoribosylglycinamide formyltransferase</fullName>
        <ecNumber evidence="4">2.1.2.2</ecNumber>
    </recommendedName>
    <alternativeName>
        <fullName evidence="4">5'-phosphoribosylglycinamide transformylase</fullName>
    </alternativeName>
    <alternativeName>
        <fullName evidence="4">GAR transformylase</fullName>
        <shortName evidence="4">GART</shortName>
    </alternativeName>
</protein>
<evidence type="ECO:0000256" key="2">
    <source>
        <dbReference type="ARBA" id="ARBA00022679"/>
    </source>
</evidence>
<dbReference type="KEGG" id="dcb:C3Y92_01120"/>
<organism evidence="6 7">
    <name type="scientific">Solidesulfovibrio carbinolicus</name>
    <dbReference type="NCBI Taxonomy" id="296842"/>
    <lineage>
        <taxon>Bacteria</taxon>
        <taxon>Pseudomonadati</taxon>
        <taxon>Thermodesulfobacteriota</taxon>
        <taxon>Desulfovibrionia</taxon>
        <taxon>Desulfovibrionales</taxon>
        <taxon>Desulfovibrionaceae</taxon>
        <taxon>Solidesulfovibrio</taxon>
    </lineage>
</organism>
<feature type="binding site" evidence="4">
    <location>
        <position position="108"/>
    </location>
    <ligand>
        <name>(6R)-10-formyltetrahydrofolate</name>
        <dbReference type="ChEBI" id="CHEBI:195366"/>
    </ligand>
</feature>
<evidence type="ECO:0000256" key="1">
    <source>
        <dbReference type="ARBA" id="ARBA00005054"/>
    </source>
</evidence>
<dbReference type="NCBIfam" id="TIGR00639">
    <property type="entry name" value="PurN"/>
    <property type="match status" value="1"/>
</dbReference>
<dbReference type="PANTHER" id="PTHR43369">
    <property type="entry name" value="PHOSPHORIBOSYLGLYCINAMIDE FORMYLTRANSFERASE"/>
    <property type="match status" value="1"/>
</dbReference>
<evidence type="ECO:0000256" key="3">
    <source>
        <dbReference type="ARBA" id="ARBA00022755"/>
    </source>
</evidence>
<dbReference type="HAMAP" id="MF_01930">
    <property type="entry name" value="PurN"/>
    <property type="match status" value="1"/>
</dbReference>
<dbReference type="GO" id="GO:0004644">
    <property type="term" value="F:phosphoribosylglycinamide formyltransferase activity"/>
    <property type="evidence" value="ECO:0007669"/>
    <property type="project" value="UniProtKB-UniRule"/>
</dbReference>
<comment type="pathway">
    <text evidence="1 4">Purine metabolism; IMP biosynthesis via de novo pathway; N(2)-formyl-N(1)-(5-phospho-D-ribosyl)glycinamide from N(1)-(5-phospho-D-ribosyl)glycinamide (10-formyl THF route): step 1/1.</text>
</comment>
<name>A0A4V0YQD4_9BACT</name>
<keyword evidence="3 4" id="KW-0658">Purine biosynthesis</keyword>
<dbReference type="GO" id="GO:0006189">
    <property type="term" value="P:'de novo' IMP biosynthetic process"/>
    <property type="evidence" value="ECO:0007669"/>
    <property type="project" value="UniProtKB-UniRule"/>
</dbReference>
<dbReference type="EC" id="2.1.2.2" evidence="4"/>
<comment type="function">
    <text evidence="4">Catalyzes the transfer of a formyl group from 10-formyltetrahydrofolate to 5-phospho-ribosyl-glycinamide (GAR), producing 5-phospho-ribosyl-N-formylglycinamide (FGAR) and tetrahydrofolate.</text>
</comment>
<reference evidence="6 7" key="1">
    <citation type="submission" date="2018-02" db="EMBL/GenBank/DDBJ databases">
        <title>Genome sequence of Desulfovibrio carbinolicus DSM 3852.</title>
        <authorList>
            <person name="Wilbanks E."/>
            <person name="Skennerton C.T."/>
            <person name="Orphan V.J."/>
        </authorList>
    </citation>
    <scope>NUCLEOTIDE SEQUENCE [LARGE SCALE GENOMIC DNA]</scope>
    <source>
        <strain evidence="6 7">DSM 3852</strain>
    </source>
</reference>
<dbReference type="UniPathway" id="UPA00074">
    <property type="reaction ID" value="UER00126"/>
</dbReference>
<evidence type="ECO:0000259" key="5">
    <source>
        <dbReference type="Pfam" id="PF00551"/>
    </source>
</evidence>
<accession>A0A4V0YQD4</accession>
<dbReference type="EMBL" id="CP026538">
    <property type="protein sequence ID" value="QAZ65912.1"/>
    <property type="molecule type" value="Genomic_DNA"/>
</dbReference>